<dbReference type="SUPFAM" id="SSF103481">
    <property type="entry name" value="Multidrug resistance efflux transporter EmrE"/>
    <property type="match status" value="2"/>
</dbReference>
<feature type="transmembrane region" description="Helical" evidence="7">
    <location>
        <begin position="94"/>
        <end position="112"/>
    </location>
</feature>
<feature type="transmembrane region" description="Helical" evidence="7">
    <location>
        <begin position="37"/>
        <end position="54"/>
    </location>
</feature>
<evidence type="ECO:0000256" key="3">
    <source>
        <dbReference type="ARBA" id="ARBA00022692"/>
    </source>
</evidence>
<name>A0A2T0X1S3_9RHOB</name>
<evidence type="ECO:0000256" key="2">
    <source>
        <dbReference type="ARBA" id="ARBA00009853"/>
    </source>
</evidence>
<keyword evidence="10" id="KW-1185">Reference proteome</keyword>
<dbReference type="PANTHER" id="PTHR22911">
    <property type="entry name" value="ACYL-MALONYL CONDENSING ENZYME-RELATED"/>
    <property type="match status" value="1"/>
</dbReference>
<dbReference type="GO" id="GO:0016020">
    <property type="term" value="C:membrane"/>
    <property type="evidence" value="ECO:0007669"/>
    <property type="project" value="UniProtKB-SubCell"/>
</dbReference>
<feature type="domain" description="EamA" evidence="8">
    <location>
        <begin position="6"/>
        <end position="138"/>
    </location>
</feature>
<feature type="transmembrane region" description="Helical" evidence="7">
    <location>
        <begin position="238"/>
        <end position="255"/>
    </location>
</feature>
<dbReference type="EMBL" id="PVTT01000002">
    <property type="protein sequence ID" value="PRY92835.1"/>
    <property type="molecule type" value="Genomic_DNA"/>
</dbReference>
<feature type="transmembrane region" description="Helical" evidence="7">
    <location>
        <begin position="66"/>
        <end position="88"/>
    </location>
</feature>
<protein>
    <submittedName>
        <fullName evidence="9">Drug/metabolite transporter (DMT)-like permease</fullName>
    </submittedName>
</protein>
<keyword evidence="3 7" id="KW-0812">Transmembrane</keyword>
<dbReference type="Gene3D" id="1.10.3730.20">
    <property type="match status" value="1"/>
</dbReference>
<comment type="subcellular location">
    <subcellularLocation>
        <location evidence="1">Membrane</location>
        <topology evidence="1">Multi-pass membrane protein</topology>
    </subcellularLocation>
</comment>
<feature type="transmembrane region" description="Helical" evidence="7">
    <location>
        <begin position="147"/>
        <end position="166"/>
    </location>
</feature>
<proteinExistence type="inferred from homology"/>
<feature type="transmembrane region" description="Helical" evidence="7">
    <location>
        <begin position="178"/>
        <end position="198"/>
    </location>
</feature>
<dbReference type="Proteomes" id="UP000238801">
    <property type="component" value="Unassembled WGS sequence"/>
</dbReference>
<evidence type="ECO:0000259" key="8">
    <source>
        <dbReference type="Pfam" id="PF00892"/>
    </source>
</evidence>
<evidence type="ECO:0000256" key="5">
    <source>
        <dbReference type="ARBA" id="ARBA00023136"/>
    </source>
</evidence>
<feature type="region of interest" description="Disordered" evidence="6">
    <location>
        <begin position="313"/>
        <end position="342"/>
    </location>
</feature>
<comment type="similarity">
    <text evidence="2">Belongs to the drug/metabolite transporter (DMT) superfamily. 10 TMS drug/metabolite exporter (DME) (TC 2.A.7.3) family.</text>
</comment>
<gene>
    <name evidence="9" type="ORF">BCF33_1697</name>
</gene>
<dbReference type="RefSeq" id="WP_106160497.1">
    <property type="nucleotide sequence ID" value="NZ_PVTT01000002.1"/>
</dbReference>
<dbReference type="InterPro" id="IPR000620">
    <property type="entry name" value="EamA_dom"/>
</dbReference>
<reference evidence="9 10" key="1">
    <citation type="submission" date="2018-03" db="EMBL/GenBank/DDBJ databases">
        <title>Genomic Encyclopedia of Archaeal and Bacterial Type Strains, Phase II (KMG-II): from individual species to whole genera.</title>
        <authorList>
            <person name="Goeker M."/>
        </authorList>
    </citation>
    <scope>NUCLEOTIDE SEQUENCE [LARGE SCALE GENOMIC DNA]</scope>
    <source>
        <strain evidence="9 10">DSM 29318</strain>
    </source>
</reference>
<evidence type="ECO:0000256" key="4">
    <source>
        <dbReference type="ARBA" id="ARBA00022989"/>
    </source>
</evidence>
<sequence length="342" mass="35782">MPSQPRGALLALLAFALFSAHDAVVKALGGRYDTFQILFFAVLLSFPLATFLLMRDGEPGTLRPRHPGWVAVRTAATTLTGLCTFHAFGALPLAQVYAILFAAPLIITVLSIPLLGERVRLRRSIAILVGLAGVMVVLRPGAIPLGLGHLAALGAAFGGALASVIVRKIGREERPVVLMLYPLAANFVIAGSVMPFVYRPVAGADLALLACIAGLGFCATLTLIAAYKRAEATTVAPMQYSQIVWATVLGALLFAEAPDGWTLLGAGIVIGSGLYILLRESRGASATTPVLRSRSRIGTPGLPRVSVLMDRARPMPPPAGPGVRPRGLAGPPGRAGALHRRT</sequence>
<evidence type="ECO:0000256" key="1">
    <source>
        <dbReference type="ARBA" id="ARBA00004141"/>
    </source>
</evidence>
<organism evidence="9 10">
    <name type="scientific">Hasllibacter halocynthiae</name>
    <dbReference type="NCBI Taxonomy" id="595589"/>
    <lineage>
        <taxon>Bacteria</taxon>
        <taxon>Pseudomonadati</taxon>
        <taxon>Pseudomonadota</taxon>
        <taxon>Alphaproteobacteria</taxon>
        <taxon>Rhodobacterales</taxon>
        <taxon>Roseobacteraceae</taxon>
        <taxon>Hasllibacter</taxon>
    </lineage>
</organism>
<keyword evidence="5 7" id="KW-0472">Membrane</keyword>
<dbReference type="AlphaFoldDB" id="A0A2T0X1S3"/>
<comment type="caution">
    <text evidence="9">The sequence shown here is derived from an EMBL/GenBank/DDBJ whole genome shotgun (WGS) entry which is preliminary data.</text>
</comment>
<evidence type="ECO:0000313" key="10">
    <source>
        <dbReference type="Proteomes" id="UP000238801"/>
    </source>
</evidence>
<keyword evidence="4 7" id="KW-1133">Transmembrane helix</keyword>
<feature type="compositionally biased region" description="Low complexity" evidence="6">
    <location>
        <begin position="321"/>
        <end position="336"/>
    </location>
</feature>
<evidence type="ECO:0000256" key="6">
    <source>
        <dbReference type="SAM" id="MobiDB-lite"/>
    </source>
</evidence>
<dbReference type="OrthoDB" id="7818056at2"/>
<evidence type="ECO:0000256" key="7">
    <source>
        <dbReference type="SAM" id="Phobius"/>
    </source>
</evidence>
<dbReference type="Pfam" id="PF00892">
    <property type="entry name" value="EamA"/>
    <property type="match status" value="2"/>
</dbReference>
<accession>A0A2T0X1S3</accession>
<feature type="transmembrane region" description="Helical" evidence="7">
    <location>
        <begin position="204"/>
        <end position="226"/>
    </location>
</feature>
<evidence type="ECO:0000313" key="9">
    <source>
        <dbReference type="EMBL" id="PRY92835.1"/>
    </source>
</evidence>
<dbReference type="InterPro" id="IPR037185">
    <property type="entry name" value="EmrE-like"/>
</dbReference>
<feature type="domain" description="EamA" evidence="8">
    <location>
        <begin position="147"/>
        <end position="276"/>
    </location>
</feature>
<feature type="transmembrane region" description="Helical" evidence="7">
    <location>
        <begin position="124"/>
        <end position="141"/>
    </location>
</feature>
<dbReference type="PANTHER" id="PTHR22911:SF6">
    <property type="entry name" value="SOLUTE CARRIER FAMILY 35 MEMBER G1"/>
    <property type="match status" value="1"/>
</dbReference>
<feature type="transmembrane region" description="Helical" evidence="7">
    <location>
        <begin position="261"/>
        <end position="278"/>
    </location>
</feature>